<dbReference type="RefSeq" id="WP_029492635.1">
    <property type="nucleotide sequence ID" value="NZ_ATKF01000017.1"/>
</dbReference>
<keyword evidence="2" id="KW-0472">Membrane</keyword>
<feature type="transmembrane region" description="Helical" evidence="2">
    <location>
        <begin position="205"/>
        <end position="238"/>
    </location>
</feature>
<feature type="transmembrane region" description="Helical" evidence="2">
    <location>
        <begin position="178"/>
        <end position="199"/>
    </location>
</feature>
<reference evidence="3 4" key="1">
    <citation type="submission" date="2015-11" db="EMBL/GenBank/DDBJ databases">
        <authorList>
            <person name="Zhang Y."/>
            <person name="Guo Z."/>
        </authorList>
    </citation>
    <scope>NUCLEOTIDE SEQUENCE [LARGE SCALE GENOMIC DNA]</scope>
    <source>
        <strain evidence="3 4">ChDC F174</strain>
    </source>
</reference>
<organism evidence="3">
    <name type="scientific">Fusobacterium hwasookii ChDC F174</name>
    <dbReference type="NCBI Taxonomy" id="1307442"/>
    <lineage>
        <taxon>Bacteria</taxon>
        <taxon>Fusobacteriati</taxon>
        <taxon>Fusobacteriota</taxon>
        <taxon>Fusobacteriia</taxon>
        <taxon>Fusobacteriales</taxon>
        <taxon>Fusobacteriaceae</taxon>
        <taxon>Fusobacterium</taxon>
    </lineage>
</organism>
<evidence type="ECO:0000256" key="2">
    <source>
        <dbReference type="SAM" id="Phobius"/>
    </source>
</evidence>
<name>A0A0S2ZMX5_9FUSO</name>
<sequence length="257" mass="30989">MNIFKLLEFRKILFCLLKACFMMLFNILFLIILVDEFINISLLANIFWFRFIYFSLFYSILFYLFCFYLRKELDNLEKISKIKNFKKKEKFLEKFKKNYKELNRKEDIKKRILVREKSYCDFKAPNFNKQIKLIKSNFLVNTDKSKETKCKEKNKIEKTTEKNIISQKNKKKISIVKLISKIFLILLFTIMYLGAIILYPGTYLFLLSILFIYSLSGIIGKILIISFVILVLAIPYILFFGDEDMKKDFYDIWIDKE</sequence>
<evidence type="ECO:0000313" key="3">
    <source>
        <dbReference type="EMBL" id="ALQ40183.1"/>
    </source>
</evidence>
<feature type="transmembrane region" description="Helical" evidence="2">
    <location>
        <begin position="12"/>
        <end position="34"/>
    </location>
</feature>
<accession>A0A0S2ZMX5</accession>
<gene>
    <name evidence="3" type="ORF">RN87_06510</name>
</gene>
<dbReference type="Proteomes" id="UP000063275">
    <property type="component" value="Chromosome"/>
</dbReference>
<proteinExistence type="predicted"/>
<feature type="coiled-coil region" evidence="1">
    <location>
        <begin position="85"/>
        <end position="112"/>
    </location>
</feature>
<keyword evidence="2" id="KW-1133">Transmembrane helix</keyword>
<dbReference type="KEGG" id="fhw:RN87_06510"/>
<evidence type="ECO:0000313" key="4">
    <source>
        <dbReference type="Proteomes" id="UP000063275"/>
    </source>
</evidence>
<keyword evidence="1" id="KW-0175">Coiled coil</keyword>
<protein>
    <submittedName>
        <fullName evidence="3">Uncharacterized protein</fullName>
    </submittedName>
</protein>
<keyword evidence="2" id="KW-0812">Transmembrane</keyword>
<dbReference type="EMBL" id="CP013331">
    <property type="protein sequence ID" value="ALQ40183.1"/>
    <property type="molecule type" value="Genomic_DNA"/>
</dbReference>
<feature type="transmembrane region" description="Helical" evidence="2">
    <location>
        <begin position="46"/>
        <end position="69"/>
    </location>
</feature>
<dbReference type="AlphaFoldDB" id="A0A0S2ZMX5"/>
<evidence type="ECO:0000256" key="1">
    <source>
        <dbReference type="SAM" id="Coils"/>
    </source>
</evidence>